<dbReference type="Pfam" id="PF00069">
    <property type="entry name" value="Pkinase"/>
    <property type="match status" value="1"/>
</dbReference>
<dbReference type="Gene3D" id="3.30.10.20">
    <property type="match status" value="3"/>
</dbReference>
<evidence type="ECO:0000256" key="1">
    <source>
        <dbReference type="ARBA" id="ARBA00012513"/>
    </source>
</evidence>
<organism evidence="18">
    <name type="scientific">Metalysinibacillus saudimassiliensis</name>
    <dbReference type="NCBI Taxonomy" id="1461583"/>
    <lineage>
        <taxon>Bacteria</taxon>
        <taxon>Bacillati</taxon>
        <taxon>Bacillota</taxon>
        <taxon>Bacilli</taxon>
        <taxon>Bacillales</taxon>
        <taxon>Caryophanaceae</taxon>
        <taxon>Metalysinibacillus</taxon>
    </lineage>
</organism>
<dbReference type="FunFam" id="1.10.510.10:FF:000021">
    <property type="entry name" value="Serine/threonine protein kinase"/>
    <property type="match status" value="1"/>
</dbReference>
<dbReference type="GO" id="GO:0009847">
    <property type="term" value="P:spore germination"/>
    <property type="evidence" value="ECO:0007669"/>
    <property type="project" value="UniProtKB-ARBA"/>
</dbReference>
<keyword evidence="15" id="KW-0472">Membrane</keyword>
<dbReference type="PROSITE" id="PS00107">
    <property type="entry name" value="PROTEIN_KINASE_ATP"/>
    <property type="match status" value="1"/>
</dbReference>
<keyword evidence="5 13" id="KW-0547">Nucleotide-binding</keyword>
<evidence type="ECO:0000256" key="3">
    <source>
        <dbReference type="ARBA" id="ARBA00022544"/>
    </source>
</evidence>
<dbReference type="PROSITE" id="PS50011">
    <property type="entry name" value="PROTEIN_KINASE_DOM"/>
    <property type="match status" value="1"/>
</dbReference>
<dbReference type="Gene3D" id="3.30.200.20">
    <property type="entry name" value="Phosphorylase Kinase, domain 1"/>
    <property type="match status" value="1"/>
</dbReference>
<dbReference type="InterPro" id="IPR011009">
    <property type="entry name" value="Kinase-like_dom_sf"/>
</dbReference>
<keyword evidence="15" id="KW-0812">Transmembrane</keyword>
<dbReference type="PANTHER" id="PTHR43289:SF34">
    <property type="entry name" value="SERINE_THREONINE-PROTEIN KINASE YBDM-RELATED"/>
    <property type="match status" value="1"/>
</dbReference>
<accession>A0A078MDF2</accession>
<comment type="subcellular location">
    <subcellularLocation>
        <location evidence="11">Spore membrane</location>
        <topology evidence="11">Single-pass type II membrane protein</topology>
    </subcellularLocation>
</comment>
<dbReference type="GO" id="GO:0071224">
    <property type="term" value="P:cellular response to peptidoglycan"/>
    <property type="evidence" value="ECO:0007669"/>
    <property type="project" value="UniProtKB-ARBA"/>
</dbReference>
<dbReference type="InterPro" id="IPR005543">
    <property type="entry name" value="PASTA_dom"/>
</dbReference>
<dbReference type="NCBIfam" id="NF033483">
    <property type="entry name" value="PknB_PASTA_kin"/>
    <property type="match status" value="1"/>
</dbReference>
<keyword evidence="6 18" id="KW-0418">Kinase</keyword>
<feature type="domain" description="PASTA" evidence="17">
    <location>
        <begin position="425"/>
        <end position="493"/>
    </location>
</feature>
<dbReference type="EMBL" id="LN483074">
    <property type="protein sequence ID" value="CEA02731.1"/>
    <property type="molecule type" value="Genomic_DNA"/>
</dbReference>
<evidence type="ECO:0000256" key="8">
    <source>
        <dbReference type="ARBA" id="ARBA00022968"/>
    </source>
</evidence>
<dbReference type="PANTHER" id="PTHR43289">
    <property type="entry name" value="MITOGEN-ACTIVATED PROTEIN KINASE KINASE KINASE 20-RELATED"/>
    <property type="match status" value="1"/>
</dbReference>
<dbReference type="SMART" id="SM00740">
    <property type="entry name" value="PASTA"/>
    <property type="match status" value="3"/>
</dbReference>
<dbReference type="EC" id="2.7.11.1" evidence="1"/>
<gene>
    <name evidence="18" type="primary">prkC</name>
    <name evidence="18" type="ORF">BN1050_01359</name>
</gene>
<evidence type="ECO:0000313" key="18">
    <source>
        <dbReference type="EMBL" id="CEA02731.1"/>
    </source>
</evidence>
<feature type="compositionally biased region" description="Polar residues" evidence="14">
    <location>
        <begin position="533"/>
        <end position="551"/>
    </location>
</feature>
<feature type="domain" description="PASTA" evidence="17">
    <location>
        <begin position="357"/>
        <end position="424"/>
    </location>
</feature>
<dbReference type="SMART" id="SM00220">
    <property type="entry name" value="S_TKc"/>
    <property type="match status" value="1"/>
</dbReference>
<keyword evidence="3" id="KW-0309">Germination</keyword>
<dbReference type="PROSITE" id="PS00108">
    <property type="entry name" value="PROTEIN_KINASE_ST"/>
    <property type="match status" value="1"/>
</dbReference>
<feature type="binding site" evidence="13">
    <location>
        <position position="40"/>
    </location>
    <ligand>
        <name>ATP</name>
        <dbReference type="ChEBI" id="CHEBI:30616"/>
    </ligand>
</feature>
<dbReference type="FunFam" id="3.30.200.20:FF:000035">
    <property type="entry name" value="Serine/threonine protein kinase Stk1"/>
    <property type="match status" value="1"/>
</dbReference>
<dbReference type="Pfam" id="PF21160">
    <property type="entry name" value="PrkC-like_PASTA-like"/>
    <property type="match status" value="1"/>
</dbReference>
<dbReference type="InterPro" id="IPR017441">
    <property type="entry name" value="Protein_kinase_ATP_BS"/>
</dbReference>
<dbReference type="CDD" id="cd06577">
    <property type="entry name" value="PASTA_pknB"/>
    <property type="match status" value="3"/>
</dbReference>
<evidence type="ECO:0000256" key="9">
    <source>
        <dbReference type="ARBA" id="ARBA00047899"/>
    </source>
</evidence>
<evidence type="ECO:0000256" key="2">
    <source>
        <dbReference type="ARBA" id="ARBA00022527"/>
    </source>
</evidence>
<dbReference type="GO" id="GO:0004674">
    <property type="term" value="F:protein serine/threonine kinase activity"/>
    <property type="evidence" value="ECO:0007669"/>
    <property type="project" value="UniProtKB-KW"/>
</dbReference>
<keyword evidence="2" id="KW-0723">Serine/threonine-protein kinase</keyword>
<evidence type="ECO:0000256" key="4">
    <source>
        <dbReference type="ARBA" id="ARBA00022679"/>
    </source>
</evidence>
<dbReference type="GO" id="GO:0005524">
    <property type="term" value="F:ATP binding"/>
    <property type="evidence" value="ECO:0007669"/>
    <property type="project" value="UniProtKB-UniRule"/>
</dbReference>
<dbReference type="Gene3D" id="2.60.40.2560">
    <property type="match status" value="1"/>
</dbReference>
<keyword evidence="15" id="KW-1133">Transmembrane helix</keyword>
<reference evidence="18" key="1">
    <citation type="submission" date="2014-07" db="EMBL/GenBank/DDBJ databases">
        <authorList>
            <person name="Urmite Genomes Urmite Genomes"/>
        </authorList>
    </citation>
    <scope>NUCLEOTIDE SEQUENCE</scope>
    <source>
        <strain evidence="18">13S34_air</strain>
    </source>
</reference>
<sequence length="670" mass="74111">MLEGKRINDRYKIMKMIGGGGMSNVYLAHDIILNRDVAIKVMRYDFSDQDELQRRFQREALSATSLTHPNIVDVYDVGDEGNLHYIVMEYVKGKTLKQYIHEYAPISPARSVYIMKQLTSAIAHAHDNEIIHRDIKPQNILMDENGDVKITDFGIAMTLSATALTQTNSVLGTVHYLSPEQARGSGATHKSDIYALGIVLYELLTGELPFSGESAVSIALMHLQSETPSVRAIDASIPQSLENVVLRATAKDPFNRYASVEAMHEDLTTVLSPARENEVPFHVAIDDDETKAMPVIKDVPINKTTDLSKTVELDTAPPVKDEEPSHNRKRWRFIIIGLFIAVAVPLIAALLFSDTFQPKKSPVPDVAGLSVNDATKIIEEAGFLVGDTVERHDSDIEEGKIIETSPKSGTLRMKNADIDLIVSKGEALTEMPDYTGRKYEQLKKSIDKENFKSVHIEEQYDDTVVAGVIITQDPMPGKEVTIKDTDLVLTVSKGQDSITVADLTGYNNAALENYAQSSGLKIHVGSEEHSDNVQKGNVIRQSPQSGSSLAKGSTISVTLSKGPAAKPTKTYIQTVDIPYEIKEPQQQEDVEAEDEADKEDKPKAPQPKRKVLIYVQDKGHTMADPLETLEINAPTKYRVRMEVEQGQKASFRIISEGKVIAEETIAYDDI</sequence>
<keyword evidence="4" id="KW-0808">Transferase</keyword>
<dbReference type="Gene3D" id="1.10.510.10">
    <property type="entry name" value="Transferase(Phosphotransferase) domain 1"/>
    <property type="match status" value="1"/>
</dbReference>
<evidence type="ECO:0000259" key="17">
    <source>
        <dbReference type="PROSITE" id="PS51178"/>
    </source>
</evidence>
<feature type="domain" description="PASTA" evidence="17">
    <location>
        <begin position="494"/>
        <end position="561"/>
    </location>
</feature>
<evidence type="ECO:0000259" key="16">
    <source>
        <dbReference type="PROSITE" id="PS50011"/>
    </source>
</evidence>
<dbReference type="Pfam" id="PF03793">
    <property type="entry name" value="PASTA"/>
    <property type="match status" value="3"/>
</dbReference>
<dbReference type="GO" id="GO:0007165">
    <property type="term" value="P:signal transduction"/>
    <property type="evidence" value="ECO:0007669"/>
    <property type="project" value="UniProtKB-ARBA"/>
</dbReference>
<keyword evidence="7 13" id="KW-0067">ATP-binding</keyword>
<feature type="transmembrane region" description="Helical" evidence="15">
    <location>
        <begin position="333"/>
        <end position="352"/>
    </location>
</feature>
<evidence type="ECO:0000256" key="15">
    <source>
        <dbReference type="SAM" id="Phobius"/>
    </source>
</evidence>
<evidence type="ECO:0000256" key="10">
    <source>
        <dbReference type="ARBA" id="ARBA00048679"/>
    </source>
</evidence>
<dbReference type="InterPro" id="IPR000719">
    <property type="entry name" value="Prot_kinase_dom"/>
</dbReference>
<dbReference type="SUPFAM" id="SSF56112">
    <property type="entry name" value="Protein kinase-like (PK-like)"/>
    <property type="match status" value="1"/>
</dbReference>
<evidence type="ECO:0000256" key="14">
    <source>
        <dbReference type="SAM" id="MobiDB-lite"/>
    </source>
</evidence>
<evidence type="ECO:0000256" key="5">
    <source>
        <dbReference type="ARBA" id="ARBA00022741"/>
    </source>
</evidence>
<dbReference type="PROSITE" id="PS51178">
    <property type="entry name" value="PASTA"/>
    <property type="match status" value="3"/>
</dbReference>
<dbReference type="CDD" id="cd14014">
    <property type="entry name" value="STKc_PknB_like"/>
    <property type="match status" value="1"/>
</dbReference>
<feature type="region of interest" description="Disordered" evidence="14">
    <location>
        <begin position="576"/>
        <end position="609"/>
    </location>
</feature>
<feature type="compositionally biased region" description="Acidic residues" evidence="14">
    <location>
        <begin position="586"/>
        <end position="597"/>
    </location>
</feature>
<keyword evidence="8" id="KW-0735">Signal-anchor</keyword>
<protein>
    <recommendedName>
        <fullName evidence="12">Serine/threonine-protein kinase PrkC</fullName>
        <ecNumber evidence="1">2.7.11.1</ecNumber>
    </recommendedName>
</protein>
<dbReference type="AlphaFoldDB" id="A0A078MDF2"/>
<comment type="catalytic activity">
    <reaction evidence="9">
        <text>L-threonyl-[protein] + ATP = O-phospho-L-threonyl-[protein] + ADP + H(+)</text>
        <dbReference type="Rhea" id="RHEA:46608"/>
        <dbReference type="Rhea" id="RHEA-COMP:11060"/>
        <dbReference type="Rhea" id="RHEA-COMP:11605"/>
        <dbReference type="ChEBI" id="CHEBI:15378"/>
        <dbReference type="ChEBI" id="CHEBI:30013"/>
        <dbReference type="ChEBI" id="CHEBI:30616"/>
        <dbReference type="ChEBI" id="CHEBI:61977"/>
        <dbReference type="ChEBI" id="CHEBI:456216"/>
        <dbReference type="EC" id="2.7.11.1"/>
    </reaction>
</comment>
<dbReference type="PATRIC" id="fig|1461583.4.peg.1315"/>
<dbReference type="InterPro" id="IPR008271">
    <property type="entry name" value="Ser/Thr_kinase_AS"/>
</dbReference>
<feature type="domain" description="Protein kinase" evidence="16">
    <location>
        <begin position="11"/>
        <end position="267"/>
    </location>
</feature>
<feature type="region of interest" description="Disordered" evidence="14">
    <location>
        <begin position="527"/>
        <end position="551"/>
    </location>
</feature>
<name>A0A078MDF2_9BACL</name>
<dbReference type="HOGENOM" id="CLU_000288_135_2_9"/>
<evidence type="ECO:0000256" key="7">
    <source>
        <dbReference type="ARBA" id="ARBA00022840"/>
    </source>
</evidence>
<proteinExistence type="predicted"/>
<evidence type="ECO:0000256" key="13">
    <source>
        <dbReference type="PROSITE-ProRule" id="PRU10141"/>
    </source>
</evidence>
<evidence type="ECO:0000256" key="11">
    <source>
        <dbReference type="ARBA" id="ARBA00060432"/>
    </source>
</evidence>
<comment type="catalytic activity">
    <reaction evidence="10">
        <text>L-seryl-[protein] + ATP = O-phospho-L-seryl-[protein] + ADP + H(+)</text>
        <dbReference type="Rhea" id="RHEA:17989"/>
        <dbReference type="Rhea" id="RHEA-COMP:9863"/>
        <dbReference type="Rhea" id="RHEA-COMP:11604"/>
        <dbReference type="ChEBI" id="CHEBI:15378"/>
        <dbReference type="ChEBI" id="CHEBI:29999"/>
        <dbReference type="ChEBI" id="CHEBI:30616"/>
        <dbReference type="ChEBI" id="CHEBI:83421"/>
        <dbReference type="ChEBI" id="CHEBI:456216"/>
        <dbReference type="EC" id="2.7.11.1"/>
    </reaction>
</comment>
<evidence type="ECO:0000256" key="12">
    <source>
        <dbReference type="ARBA" id="ARBA00070041"/>
    </source>
</evidence>
<evidence type="ECO:0000256" key="6">
    <source>
        <dbReference type="ARBA" id="ARBA00022777"/>
    </source>
</evidence>